<reference evidence="7" key="2">
    <citation type="submission" date="2020-08" db="EMBL/GenBank/DDBJ databases">
        <title>Plant Genome Project.</title>
        <authorList>
            <person name="Zhang R.-G."/>
        </authorList>
    </citation>
    <scope>NUCLEOTIDE SEQUENCE</scope>
    <source>
        <strain evidence="7">Huo1</strain>
        <tissue evidence="7">Leaf</tissue>
    </source>
</reference>
<evidence type="ECO:0000256" key="1">
    <source>
        <dbReference type="ARBA" id="ARBA00022723"/>
    </source>
</evidence>
<protein>
    <recommendedName>
        <fullName evidence="6">SWIM-type domain-containing protein</fullName>
    </recommendedName>
</protein>
<feature type="region of interest" description="Disordered" evidence="5">
    <location>
        <begin position="176"/>
        <end position="199"/>
    </location>
</feature>
<feature type="compositionally biased region" description="Polar residues" evidence="5">
    <location>
        <begin position="190"/>
        <end position="199"/>
    </location>
</feature>
<dbReference type="Proteomes" id="UP000298416">
    <property type="component" value="Unassembled WGS sequence"/>
</dbReference>
<comment type="caution">
    <text evidence="7">The sequence shown here is derived from an EMBL/GenBank/DDBJ whole genome shotgun (WGS) entry which is preliminary data.</text>
</comment>
<evidence type="ECO:0000256" key="3">
    <source>
        <dbReference type="ARBA" id="ARBA00022833"/>
    </source>
</evidence>
<keyword evidence="3" id="KW-0862">Zinc</keyword>
<dbReference type="AlphaFoldDB" id="A0A8X8YP66"/>
<dbReference type="PANTHER" id="PTHR31973:SF199">
    <property type="entry name" value="SWIM-TYPE DOMAIN-CONTAINING PROTEIN"/>
    <property type="match status" value="1"/>
</dbReference>
<accession>A0A8X8YP66</accession>
<gene>
    <name evidence="7" type="ORF">SASPL_105236</name>
</gene>
<evidence type="ECO:0000259" key="6">
    <source>
        <dbReference type="PROSITE" id="PS50966"/>
    </source>
</evidence>
<dbReference type="InterPro" id="IPR006564">
    <property type="entry name" value="Znf_PMZ"/>
</dbReference>
<dbReference type="EMBL" id="PNBA02000002">
    <property type="protein sequence ID" value="KAG6433621.1"/>
    <property type="molecule type" value="Genomic_DNA"/>
</dbReference>
<organism evidence="7">
    <name type="scientific">Salvia splendens</name>
    <name type="common">Scarlet sage</name>
    <dbReference type="NCBI Taxonomy" id="180675"/>
    <lineage>
        <taxon>Eukaryota</taxon>
        <taxon>Viridiplantae</taxon>
        <taxon>Streptophyta</taxon>
        <taxon>Embryophyta</taxon>
        <taxon>Tracheophyta</taxon>
        <taxon>Spermatophyta</taxon>
        <taxon>Magnoliopsida</taxon>
        <taxon>eudicotyledons</taxon>
        <taxon>Gunneridae</taxon>
        <taxon>Pentapetalae</taxon>
        <taxon>asterids</taxon>
        <taxon>lamiids</taxon>
        <taxon>Lamiales</taxon>
        <taxon>Lamiaceae</taxon>
        <taxon>Nepetoideae</taxon>
        <taxon>Mentheae</taxon>
        <taxon>Salviinae</taxon>
        <taxon>Salvia</taxon>
        <taxon>Salvia subgen. Calosphace</taxon>
        <taxon>core Calosphace</taxon>
    </lineage>
</organism>
<evidence type="ECO:0000313" key="8">
    <source>
        <dbReference type="Proteomes" id="UP000298416"/>
    </source>
</evidence>
<dbReference type="PROSITE" id="PS50966">
    <property type="entry name" value="ZF_SWIM"/>
    <property type="match status" value="1"/>
</dbReference>
<proteinExistence type="predicted"/>
<keyword evidence="2 4" id="KW-0863">Zinc-finger</keyword>
<evidence type="ECO:0000256" key="5">
    <source>
        <dbReference type="SAM" id="MobiDB-lite"/>
    </source>
</evidence>
<dbReference type="PANTHER" id="PTHR31973">
    <property type="entry name" value="POLYPROTEIN, PUTATIVE-RELATED"/>
    <property type="match status" value="1"/>
</dbReference>
<keyword evidence="1" id="KW-0479">Metal-binding</keyword>
<dbReference type="Pfam" id="PF04434">
    <property type="entry name" value="SWIM"/>
    <property type="match status" value="1"/>
</dbReference>
<dbReference type="SMART" id="SM00575">
    <property type="entry name" value="ZnF_PMZ"/>
    <property type="match status" value="1"/>
</dbReference>
<evidence type="ECO:0000313" key="7">
    <source>
        <dbReference type="EMBL" id="KAG6433621.1"/>
    </source>
</evidence>
<keyword evidence="8" id="KW-1185">Reference proteome</keyword>
<feature type="domain" description="SWIM-type" evidence="6">
    <location>
        <begin position="55"/>
        <end position="87"/>
    </location>
</feature>
<sequence length="199" mass="23328">MNRICLKRKVAHKYTGAICSKIIKKLEKYKELSSNCWATEAGARKYSGDVWEKLYVVDLDVHTCSCCQWKFFGIPCQHIIPCILQERKNPEEFVQEFYNLDRFKVAYGHVINPLRDIDDYEPAGYLPMQPPPVKVMRGRKQKRKLLKLLREMLEKIKVKYSEVCVSMVMRRNKLAARRKSAKTSQEHQDISCQPSNVEN</sequence>
<name>A0A8X8YP66_SALSN</name>
<evidence type="ECO:0000256" key="2">
    <source>
        <dbReference type="ARBA" id="ARBA00022771"/>
    </source>
</evidence>
<reference evidence="7" key="1">
    <citation type="submission" date="2018-01" db="EMBL/GenBank/DDBJ databases">
        <authorList>
            <person name="Mao J.F."/>
        </authorList>
    </citation>
    <scope>NUCLEOTIDE SEQUENCE</scope>
    <source>
        <strain evidence="7">Huo1</strain>
        <tissue evidence="7">Leaf</tissue>
    </source>
</reference>
<evidence type="ECO:0000256" key="4">
    <source>
        <dbReference type="PROSITE-ProRule" id="PRU00325"/>
    </source>
</evidence>
<dbReference type="GO" id="GO:0008270">
    <property type="term" value="F:zinc ion binding"/>
    <property type="evidence" value="ECO:0007669"/>
    <property type="project" value="UniProtKB-KW"/>
</dbReference>
<dbReference type="InterPro" id="IPR007527">
    <property type="entry name" value="Znf_SWIM"/>
</dbReference>